<dbReference type="SMART" id="SM00973">
    <property type="entry name" value="Sec63"/>
    <property type="match status" value="1"/>
</dbReference>
<evidence type="ECO:0000256" key="5">
    <source>
        <dbReference type="ARBA" id="ARBA00022840"/>
    </source>
</evidence>
<dbReference type="InterPro" id="IPR011545">
    <property type="entry name" value="DEAD/DEAH_box_helicase_dom"/>
</dbReference>
<dbReference type="SMART" id="SM00487">
    <property type="entry name" value="DEXDc"/>
    <property type="match status" value="1"/>
</dbReference>
<feature type="non-terminal residue" evidence="14">
    <location>
        <position position="1124"/>
    </location>
</feature>
<dbReference type="OrthoDB" id="5575at2759"/>
<feature type="region of interest" description="Disordered" evidence="11">
    <location>
        <begin position="1"/>
        <end position="31"/>
    </location>
</feature>
<feature type="region of interest" description="Disordered" evidence="11">
    <location>
        <begin position="1073"/>
        <end position="1124"/>
    </location>
</feature>
<evidence type="ECO:0000256" key="3">
    <source>
        <dbReference type="ARBA" id="ARBA00022801"/>
    </source>
</evidence>
<dbReference type="AlphaFoldDB" id="A0A8E2B577"/>
<accession>A0A8E2B577</accession>
<dbReference type="InterPro" id="IPR057842">
    <property type="entry name" value="WH_MER3"/>
</dbReference>
<evidence type="ECO:0000313" key="14">
    <source>
        <dbReference type="EMBL" id="OCH92100.1"/>
    </source>
</evidence>
<keyword evidence="5" id="KW-0067">ATP-binding</keyword>
<dbReference type="SUPFAM" id="SSF52540">
    <property type="entry name" value="P-loop containing nucleoside triphosphate hydrolases"/>
    <property type="match status" value="1"/>
</dbReference>
<evidence type="ECO:0000256" key="9">
    <source>
        <dbReference type="ARBA" id="ARBA00034808"/>
    </source>
</evidence>
<keyword evidence="2" id="KW-0547">Nucleotide-binding</keyword>
<evidence type="ECO:0000256" key="8">
    <source>
        <dbReference type="ARBA" id="ARBA00034617"/>
    </source>
</evidence>
<dbReference type="InterPro" id="IPR036388">
    <property type="entry name" value="WH-like_DNA-bd_sf"/>
</dbReference>
<dbReference type="GO" id="GO:0003676">
    <property type="term" value="F:nucleic acid binding"/>
    <property type="evidence" value="ECO:0007669"/>
    <property type="project" value="InterPro"/>
</dbReference>
<dbReference type="SMART" id="SM00490">
    <property type="entry name" value="HELICc"/>
    <property type="match status" value="1"/>
</dbReference>
<dbReference type="EMBL" id="KV722374">
    <property type="protein sequence ID" value="OCH92100.1"/>
    <property type="molecule type" value="Genomic_DNA"/>
</dbReference>
<feature type="domain" description="Helicase ATP-binding" evidence="12">
    <location>
        <begin position="78"/>
        <end position="257"/>
    </location>
</feature>
<feature type="compositionally biased region" description="Polar residues" evidence="11">
    <location>
        <begin position="1"/>
        <end position="14"/>
    </location>
</feature>
<dbReference type="PANTHER" id="PTHR47835:SF3">
    <property type="entry name" value="HELICASE FOR MEIOSIS 1"/>
    <property type="match status" value="1"/>
</dbReference>
<evidence type="ECO:0000256" key="4">
    <source>
        <dbReference type="ARBA" id="ARBA00022806"/>
    </source>
</evidence>
<dbReference type="GO" id="GO:0005524">
    <property type="term" value="F:ATP binding"/>
    <property type="evidence" value="ECO:0007669"/>
    <property type="project" value="UniProtKB-KW"/>
</dbReference>
<dbReference type="GO" id="GO:0051321">
    <property type="term" value="P:meiotic cell cycle"/>
    <property type="evidence" value="ECO:0007669"/>
    <property type="project" value="UniProtKB-KW"/>
</dbReference>
<proteinExistence type="inferred from homology"/>
<dbReference type="Gene3D" id="1.10.3380.10">
    <property type="entry name" value="Sec63 N-terminal domain-like domain"/>
    <property type="match status" value="2"/>
</dbReference>
<dbReference type="InterPro" id="IPR027417">
    <property type="entry name" value="P-loop_NTPase"/>
</dbReference>
<dbReference type="SUPFAM" id="SSF158702">
    <property type="entry name" value="Sec63 N-terminal domain-like"/>
    <property type="match status" value="1"/>
</dbReference>
<dbReference type="GO" id="GO:0043138">
    <property type="term" value="F:3'-5' DNA helicase activity"/>
    <property type="evidence" value="ECO:0007669"/>
    <property type="project" value="UniProtKB-EC"/>
</dbReference>
<reference evidence="14 15" key="1">
    <citation type="submission" date="2016-07" db="EMBL/GenBank/DDBJ databases">
        <title>Draft genome of the white-rot fungus Obba rivulosa 3A-2.</title>
        <authorList>
            <consortium name="DOE Joint Genome Institute"/>
            <person name="Miettinen O."/>
            <person name="Riley R."/>
            <person name="Acob R."/>
            <person name="Barry K."/>
            <person name="Cullen D."/>
            <person name="De Vries R."/>
            <person name="Hainaut M."/>
            <person name="Hatakka A."/>
            <person name="Henrissat B."/>
            <person name="Hilden K."/>
            <person name="Kuo R."/>
            <person name="Labutti K."/>
            <person name="Lipzen A."/>
            <person name="Makela M.R."/>
            <person name="Sandor L."/>
            <person name="Spatafora J.W."/>
            <person name="Grigoriev I.V."/>
            <person name="Hibbett D.S."/>
        </authorList>
    </citation>
    <scope>NUCLEOTIDE SEQUENCE [LARGE SCALE GENOMIC DNA]</scope>
    <source>
        <strain evidence="14 15">3A-2</strain>
    </source>
</reference>
<keyword evidence="6" id="KW-0413">Isomerase</keyword>
<dbReference type="PANTHER" id="PTHR47835">
    <property type="entry name" value="HFM1, ATP DEPENDENT DNA HELICASE HOMOLOG"/>
    <property type="match status" value="1"/>
</dbReference>
<keyword evidence="4" id="KW-0347">Helicase</keyword>
<evidence type="ECO:0000256" key="7">
    <source>
        <dbReference type="ARBA" id="ARBA00023254"/>
    </source>
</evidence>
<dbReference type="CDD" id="cd18795">
    <property type="entry name" value="SF2_C_Ski2"/>
    <property type="match status" value="1"/>
</dbReference>
<comment type="similarity">
    <text evidence="1">Belongs to the helicase family. SKI2 subfamily.</text>
</comment>
<dbReference type="PROSITE" id="PS51192">
    <property type="entry name" value="HELICASE_ATP_BIND_1"/>
    <property type="match status" value="1"/>
</dbReference>
<dbReference type="Proteomes" id="UP000250043">
    <property type="component" value="Unassembled WGS sequence"/>
</dbReference>
<evidence type="ECO:0000256" key="6">
    <source>
        <dbReference type="ARBA" id="ARBA00023235"/>
    </source>
</evidence>
<dbReference type="Gene3D" id="3.40.50.300">
    <property type="entry name" value="P-loop containing nucleotide triphosphate hydrolases"/>
    <property type="match status" value="2"/>
</dbReference>
<organism evidence="14 15">
    <name type="scientific">Obba rivulosa</name>
    <dbReference type="NCBI Taxonomy" id="1052685"/>
    <lineage>
        <taxon>Eukaryota</taxon>
        <taxon>Fungi</taxon>
        <taxon>Dikarya</taxon>
        <taxon>Basidiomycota</taxon>
        <taxon>Agaricomycotina</taxon>
        <taxon>Agaricomycetes</taxon>
        <taxon>Polyporales</taxon>
        <taxon>Gelatoporiaceae</taxon>
        <taxon>Obba</taxon>
    </lineage>
</organism>
<dbReference type="GO" id="GO:0016787">
    <property type="term" value="F:hydrolase activity"/>
    <property type="evidence" value="ECO:0007669"/>
    <property type="project" value="UniProtKB-KW"/>
</dbReference>
<gene>
    <name evidence="14" type="ORF">OBBRIDRAFT_727553</name>
</gene>
<sequence length="1124" mass="125802">MHNIHSLLSSSSAPIQAAESGRSGRGSNLRNDHGIRLRPVSELPDIYRGLFKFGVFNAVQSSCFETVRLVPLQPVVALIEMLTRSCTPASAPTGSGKTVLFELAIIRMMIQAGSNNRNVRCIYVAPTKSLCSEKFRDWSTKFQPIGMNCVELTGDTLQTGRSAWRSAKDANIIVTTGEKWDSLTRNWRSYGQVLAQIQLFLVDEVHILTESRGSTLEVILSRMKTRGSSVRFVVVSATVPNIDDVARWIGDGNGGSATVMQFGEEFRPCKISKFVYGIQRKRDHNDFVFNRVLDGQLYKIIQKHSVNNPMLIFCSTRKGVTTTAEQLLKDYENAAENKQSLPWSRPLRYVFLELAACGIGVHHAGMTMSDRRTIEDLFLKKILRIVVSTSTLAVGVNLPAHTVVIKGVKIFQNNMSQEYSDLDIMQMIGRAGRPQFDKEGVAIILCESELEAKYKALVKGQTVLESCLHLNLPEHVNSEVGLGTITDVETAKEWLRNSFLFQRIQKNPRHYAIGKDSNQTWQERIDQMVTQSIGTLRDSQLLEYSDEASGQLASTEFGEIMSTFYIRHTTMSLILRIPENTSLKDIVYNKLRENEDIRFKMRKVEKSSDKVFLIVQAVLGAINLSDPAYRGSDSQPSLEAPGIFRHITRIAKAVVEVAVVKKAGRMLLYGLEALRCLTSRAWEDRPSVLRQLDQIGEKSSVPPYLLIPNNILAQNGITSFDILRVENPMRLEALLNRKPPFGHELIASAKEFPQYQLGITEVDVAASDGKRPLQVELTIECSAVLPKATNAKQKKAKQKGLDMTVVLTLTSDMEFIDFRRIETKSLIEPKDFLITAELMRPSQNVVVYISSELDLEGLDDDLDFWNMSANDDEGVSDQQPPSPSKSRPDNRRGLKGSVRPIACPTANMSAFRQSWWMRILSTFCRCNHTCKDKTKCLHLCCREGIAKPVWSKKRVEALCAVVESQQDCGRSQTSTSGYVHVLRSEDAASSKTRPKAKLKPCDARNRQMEQLDALHENIGVVESIKLNKGHRLKLDDSATSDARSIGKARATPNFNLDFMCLDHEKSAVIDIKSGDSDDELPEPHELLDTYKQPSRGRPSLPTPVSESDYSNSEIDALIRELPAE</sequence>
<evidence type="ECO:0000313" key="15">
    <source>
        <dbReference type="Proteomes" id="UP000250043"/>
    </source>
</evidence>
<feature type="compositionally biased region" description="Polar residues" evidence="11">
    <location>
        <begin position="1102"/>
        <end position="1113"/>
    </location>
</feature>
<dbReference type="InterPro" id="IPR036390">
    <property type="entry name" value="WH_DNA-bd_sf"/>
</dbReference>
<dbReference type="FunFam" id="1.10.10.10:FF:000012">
    <property type="entry name" value="U5 small nuclear ribonucleoprotein helicase"/>
    <property type="match status" value="1"/>
</dbReference>
<evidence type="ECO:0000256" key="10">
    <source>
        <dbReference type="ARBA" id="ARBA00048988"/>
    </source>
</evidence>
<dbReference type="InterPro" id="IPR052247">
    <property type="entry name" value="Meiotic_Crossover_Helicase"/>
</dbReference>
<keyword evidence="7" id="KW-0469">Meiosis</keyword>
<evidence type="ECO:0000259" key="13">
    <source>
        <dbReference type="PROSITE" id="PS51194"/>
    </source>
</evidence>
<dbReference type="SUPFAM" id="SSF46785">
    <property type="entry name" value="Winged helix' DNA-binding domain"/>
    <property type="match status" value="1"/>
</dbReference>
<feature type="compositionally biased region" description="Basic and acidic residues" evidence="11">
    <location>
        <begin position="1073"/>
        <end position="1088"/>
    </location>
</feature>
<evidence type="ECO:0000256" key="2">
    <source>
        <dbReference type="ARBA" id="ARBA00022741"/>
    </source>
</evidence>
<dbReference type="InterPro" id="IPR014001">
    <property type="entry name" value="Helicase_ATP-bd"/>
</dbReference>
<dbReference type="EC" id="5.6.2.4" evidence="9"/>
<comment type="catalytic activity">
    <reaction evidence="8">
        <text>Couples ATP hydrolysis with the unwinding of duplex DNA by translocating in the 3'-5' direction.</text>
        <dbReference type="EC" id="5.6.2.4"/>
    </reaction>
</comment>
<dbReference type="InterPro" id="IPR001650">
    <property type="entry name" value="Helicase_C-like"/>
</dbReference>
<dbReference type="Pfam" id="PF00270">
    <property type="entry name" value="DEAD"/>
    <property type="match status" value="1"/>
</dbReference>
<keyword evidence="15" id="KW-1185">Reference proteome</keyword>
<evidence type="ECO:0000256" key="1">
    <source>
        <dbReference type="ARBA" id="ARBA00010140"/>
    </source>
</evidence>
<evidence type="ECO:0000256" key="11">
    <source>
        <dbReference type="SAM" id="MobiDB-lite"/>
    </source>
</evidence>
<protein>
    <recommendedName>
        <fullName evidence="9">DNA 3'-5' helicase</fullName>
        <ecNumber evidence="9">5.6.2.4</ecNumber>
    </recommendedName>
</protein>
<evidence type="ECO:0000259" key="12">
    <source>
        <dbReference type="PROSITE" id="PS51192"/>
    </source>
</evidence>
<feature type="region of interest" description="Disordered" evidence="11">
    <location>
        <begin position="869"/>
        <end position="898"/>
    </location>
</feature>
<dbReference type="Pfam" id="PF02889">
    <property type="entry name" value="Sec63"/>
    <property type="match status" value="1"/>
</dbReference>
<dbReference type="Gene3D" id="1.10.10.10">
    <property type="entry name" value="Winged helix-like DNA-binding domain superfamily/Winged helix DNA-binding domain"/>
    <property type="match status" value="1"/>
</dbReference>
<dbReference type="Pfam" id="PF23445">
    <property type="entry name" value="WHD_SNRNP200"/>
    <property type="match status" value="1"/>
</dbReference>
<name>A0A8E2B577_9APHY</name>
<comment type="catalytic activity">
    <reaction evidence="10">
        <text>ATP + H2O = ADP + phosphate + H(+)</text>
        <dbReference type="Rhea" id="RHEA:13065"/>
        <dbReference type="ChEBI" id="CHEBI:15377"/>
        <dbReference type="ChEBI" id="CHEBI:15378"/>
        <dbReference type="ChEBI" id="CHEBI:30616"/>
        <dbReference type="ChEBI" id="CHEBI:43474"/>
        <dbReference type="ChEBI" id="CHEBI:456216"/>
        <dbReference type="EC" id="5.6.2.4"/>
    </reaction>
</comment>
<dbReference type="Pfam" id="PF00271">
    <property type="entry name" value="Helicase_C"/>
    <property type="match status" value="1"/>
</dbReference>
<dbReference type="InterPro" id="IPR004179">
    <property type="entry name" value="Sec63-dom"/>
</dbReference>
<dbReference type="PROSITE" id="PS51194">
    <property type="entry name" value="HELICASE_CTER"/>
    <property type="match status" value="1"/>
</dbReference>
<feature type="domain" description="Helicase C-terminal" evidence="13">
    <location>
        <begin position="296"/>
        <end position="480"/>
    </location>
</feature>
<keyword evidence="3 14" id="KW-0378">Hydrolase</keyword>